<dbReference type="AlphaFoldDB" id="A0AAE4UWI5"/>
<name>A0AAE4UWI5_9NOCA</name>
<dbReference type="EMBL" id="JAWLUP010000006">
    <property type="protein sequence ID" value="MDV7263956.1"/>
    <property type="molecule type" value="Genomic_DNA"/>
</dbReference>
<evidence type="ECO:0000313" key="1">
    <source>
        <dbReference type="EMBL" id="MDV7263956.1"/>
    </source>
</evidence>
<accession>A0AAE4UWI5</accession>
<evidence type="ECO:0000313" key="2">
    <source>
        <dbReference type="Proteomes" id="UP001185863"/>
    </source>
</evidence>
<organism evidence="1 2">
    <name type="scientific">Rhodococcus oxybenzonivorans</name>
    <dbReference type="NCBI Taxonomy" id="1990687"/>
    <lineage>
        <taxon>Bacteria</taxon>
        <taxon>Bacillati</taxon>
        <taxon>Actinomycetota</taxon>
        <taxon>Actinomycetes</taxon>
        <taxon>Mycobacteriales</taxon>
        <taxon>Nocardiaceae</taxon>
        <taxon>Rhodococcus</taxon>
    </lineage>
</organism>
<gene>
    <name evidence="1" type="ORF">R4315_05205</name>
</gene>
<dbReference type="RefSeq" id="WP_317745631.1">
    <property type="nucleotide sequence ID" value="NZ_JAWLUP010000006.1"/>
</dbReference>
<proteinExistence type="predicted"/>
<comment type="caution">
    <text evidence="1">The sequence shown here is derived from an EMBL/GenBank/DDBJ whole genome shotgun (WGS) entry which is preliminary data.</text>
</comment>
<protein>
    <recommendedName>
        <fullName evidence="3">Alcohol dehydrogenase</fullName>
    </recommendedName>
</protein>
<dbReference type="Proteomes" id="UP001185863">
    <property type="component" value="Unassembled WGS sequence"/>
</dbReference>
<reference evidence="1" key="1">
    <citation type="submission" date="2023-10" db="EMBL/GenBank/DDBJ databases">
        <title>Development of a sustainable strategy for remediation of hydrocarbon-contaminated territories based on the waste exchange concept.</title>
        <authorList>
            <person name="Krivoruchko A."/>
        </authorList>
    </citation>
    <scope>NUCLEOTIDE SEQUENCE</scope>
    <source>
        <strain evidence="1">IEGM 68</strain>
    </source>
</reference>
<sequence length="47" mass="5060">MTENLWPLVAKDIVKPVVQAKIPVTAAVTGHQLLDAPETGKVVLLVR</sequence>
<evidence type="ECO:0008006" key="3">
    <source>
        <dbReference type="Google" id="ProtNLM"/>
    </source>
</evidence>